<dbReference type="PANTHER" id="PTHR31252">
    <property type="entry name" value="DUF4419 DOMAIN-CONTAINING PROTEIN"/>
    <property type="match status" value="1"/>
</dbReference>
<dbReference type="Proteomes" id="UP000053989">
    <property type="component" value="Unassembled WGS sequence"/>
</dbReference>
<reference evidence="3" key="2">
    <citation type="submission" date="2015-01" db="EMBL/GenBank/DDBJ databases">
        <title>Evolutionary Origins and Diversification of the Mycorrhizal Mutualists.</title>
        <authorList>
            <consortium name="DOE Joint Genome Institute"/>
            <consortium name="Mycorrhizal Genomics Consortium"/>
            <person name="Kohler A."/>
            <person name="Kuo A."/>
            <person name="Nagy L.G."/>
            <person name="Floudas D."/>
            <person name="Copeland A."/>
            <person name="Barry K.W."/>
            <person name="Cichocki N."/>
            <person name="Veneault-Fourrey C."/>
            <person name="LaButti K."/>
            <person name="Lindquist E.A."/>
            <person name="Lipzen A."/>
            <person name="Lundell T."/>
            <person name="Morin E."/>
            <person name="Murat C."/>
            <person name="Riley R."/>
            <person name="Ohm R."/>
            <person name="Sun H."/>
            <person name="Tunlid A."/>
            <person name="Henrissat B."/>
            <person name="Grigoriev I.V."/>
            <person name="Hibbett D.S."/>
            <person name="Martin F."/>
        </authorList>
    </citation>
    <scope>NUCLEOTIDE SEQUENCE [LARGE SCALE GENOMIC DNA]</scope>
    <source>
        <strain evidence="3">Foug A</strain>
    </source>
</reference>
<evidence type="ECO:0000256" key="1">
    <source>
        <dbReference type="SAM" id="MobiDB-lite"/>
    </source>
</evidence>
<accession>A0A0C3A2M2</accession>
<gene>
    <name evidence="2" type="ORF">SCLCIDRAFT_127292</name>
</gene>
<evidence type="ECO:0000313" key="3">
    <source>
        <dbReference type="Proteomes" id="UP000053989"/>
    </source>
</evidence>
<organism evidence="2 3">
    <name type="scientific">Scleroderma citrinum Foug A</name>
    <dbReference type="NCBI Taxonomy" id="1036808"/>
    <lineage>
        <taxon>Eukaryota</taxon>
        <taxon>Fungi</taxon>
        <taxon>Dikarya</taxon>
        <taxon>Basidiomycota</taxon>
        <taxon>Agaricomycotina</taxon>
        <taxon>Agaricomycetes</taxon>
        <taxon>Agaricomycetidae</taxon>
        <taxon>Boletales</taxon>
        <taxon>Sclerodermatineae</taxon>
        <taxon>Sclerodermataceae</taxon>
        <taxon>Scleroderma</taxon>
    </lineage>
</organism>
<dbReference type="Pfam" id="PF14388">
    <property type="entry name" value="DUF4419"/>
    <property type="match status" value="1"/>
</dbReference>
<feature type="region of interest" description="Disordered" evidence="1">
    <location>
        <begin position="49"/>
        <end position="76"/>
    </location>
</feature>
<proteinExistence type="predicted"/>
<dbReference type="InParanoid" id="A0A0C3A2M2"/>
<keyword evidence="3" id="KW-1185">Reference proteome</keyword>
<dbReference type="STRING" id="1036808.A0A0C3A2M2"/>
<sequence length="520" mass="59151">MFHKLKDSPSSFPPTFPPGVHYQLPSGSKFTEDEVSAVLTSETGSEVAYPARSASSQKSRVATKLHKSPRKASVPLHVSDIEATSIHTSSSHHPNSVSFATSVYSAESFTEDDRLNIKSHEEPTLILLSRVAPEESRNCLLLMQTSLSHNRDTIRDIIPQKNGFVNTVMEAFNNHRGLIIRPDDVWLAILMQFSCFVNAGRTDDEELLINLRENLYAKDPSIMAEHMLDLIREKVPHWEQQEWLTSSFTTSTTADTTACAMATIAAVDWDWVETPSTLRHGNHCGIARVTLEGTKRDWENMLMRLEKLKDYGIPAIAWYHHLRPVINRFAEAYDNPNSPENLEFWNKVIIYDDTTESPLLTGWITAFCTFGQHGHWQGNALNEDRSREHEPKKLLRPANPLHLSPSQFASVYTHRDRNPRLVLDGFPYPTMDLRTIPCGCGHLYLKIADKSRVVNAELVAGSIGSQICSTVKSELFRNGMRDTIRPVTAWWLFKRYSYNWRHRTHDKRTVLIDQSSLSET</sequence>
<name>A0A0C3A2M2_9AGAM</name>
<dbReference type="InterPro" id="IPR025533">
    <property type="entry name" value="DUF4419"/>
</dbReference>
<dbReference type="PANTHER" id="PTHR31252:SF11">
    <property type="entry name" value="DUF4419 DOMAIN-CONTAINING PROTEIN"/>
    <property type="match status" value="1"/>
</dbReference>
<feature type="compositionally biased region" description="Basic residues" evidence="1">
    <location>
        <begin position="61"/>
        <end position="70"/>
    </location>
</feature>
<dbReference type="AlphaFoldDB" id="A0A0C3A2M2"/>
<reference evidence="2 3" key="1">
    <citation type="submission" date="2014-04" db="EMBL/GenBank/DDBJ databases">
        <authorList>
            <consortium name="DOE Joint Genome Institute"/>
            <person name="Kuo A."/>
            <person name="Kohler A."/>
            <person name="Nagy L.G."/>
            <person name="Floudas D."/>
            <person name="Copeland A."/>
            <person name="Barry K.W."/>
            <person name="Cichocki N."/>
            <person name="Veneault-Fourrey C."/>
            <person name="LaButti K."/>
            <person name="Lindquist E.A."/>
            <person name="Lipzen A."/>
            <person name="Lundell T."/>
            <person name="Morin E."/>
            <person name="Murat C."/>
            <person name="Sun H."/>
            <person name="Tunlid A."/>
            <person name="Henrissat B."/>
            <person name="Grigoriev I.V."/>
            <person name="Hibbett D.S."/>
            <person name="Martin F."/>
            <person name="Nordberg H.P."/>
            <person name="Cantor M.N."/>
            <person name="Hua S.X."/>
        </authorList>
    </citation>
    <scope>NUCLEOTIDE SEQUENCE [LARGE SCALE GENOMIC DNA]</scope>
    <source>
        <strain evidence="2 3">Foug A</strain>
    </source>
</reference>
<protein>
    <submittedName>
        <fullName evidence="2">Uncharacterized protein</fullName>
    </submittedName>
</protein>
<evidence type="ECO:0000313" key="2">
    <source>
        <dbReference type="EMBL" id="KIM58922.1"/>
    </source>
</evidence>
<dbReference type="EMBL" id="KN822080">
    <property type="protein sequence ID" value="KIM58922.1"/>
    <property type="molecule type" value="Genomic_DNA"/>
</dbReference>
<dbReference type="HOGENOM" id="CLU_037155_3_0_1"/>
<dbReference type="OrthoDB" id="9978173at2759"/>